<feature type="domain" description="Transposase IS4-like" evidence="2">
    <location>
        <begin position="94"/>
        <end position="248"/>
    </location>
</feature>
<protein>
    <submittedName>
        <fullName evidence="4">IS5 family transposase</fullName>
    </submittedName>
</protein>
<name>A0A6G4XBG6_9ACTN</name>
<evidence type="ECO:0000256" key="1">
    <source>
        <dbReference type="SAM" id="MobiDB-lite"/>
    </source>
</evidence>
<organism evidence="4 5">
    <name type="scientific">Streptomyces boncukensis</name>
    <dbReference type="NCBI Taxonomy" id="2711219"/>
    <lineage>
        <taxon>Bacteria</taxon>
        <taxon>Bacillati</taxon>
        <taxon>Actinomycetota</taxon>
        <taxon>Actinomycetes</taxon>
        <taxon>Kitasatosporales</taxon>
        <taxon>Streptomycetaceae</taxon>
        <taxon>Streptomyces</taxon>
    </lineage>
</organism>
<reference evidence="4 5" key="1">
    <citation type="submission" date="2020-02" db="EMBL/GenBank/DDBJ databases">
        <title>Whole-genome analyses of novel actinobacteria.</title>
        <authorList>
            <person name="Sahin N."/>
            <person name="Tatar D."/>
        </authorList>
    </citation>
    <scope>NUCLEOTIDE SEQUENCE [LARGE SCALE GENOMIC DNA]</scope>
    <source>
        <strain evidence="4 5">SB3404</strain>
    </source>
</reference>
<dbReference type="GO" id="GO:0004803">
    <property type="term" value="F:transposase activity"/>
    <property type="evidence" value="ECO:0007669"/>
    <property type="project" value="InterPro"/>
</dbReference>
<feature type="compositionally biased region" description="Basic and acidic residues" evidence="1">
    <location>
        <begin position="125"/>
        <end position="140"/>
    </location>
</feature>
<feature type="region of interest" description="Disordered" evidence="1">
    <location>
        <begin position="195"/>
        <end position="266"/>
    </location>
</feature>
<evidence type="ECO:0000313" key="5">
    <source>
        <dbReference type="Proteomes" id="UP000477722"/>
    </source>
</evidence>
<dbReference type="GO" id="GO:0003677">
    <property type="term" value="F:DNA binding"/>
    <property type="evidence" value="ECO:0007669"/>
    <property type="project" value="InterPro"/>
</dbReference>
<sequence>MGRGDLSDAEWERLRPFLPVSNRRCGRWRDHRQVIDGILYRVRTGVQWRDLPERFGPWKTVYERHRLWSADGTWERLLRQIQAEADAAGEIDWGVSVDSSIVRAHQHAAGARTDPPPVPPSKGDAAAEHQDETPVAEPRRPPGGGGAGGEGLGRSRGGFTTKLHLSADGRCRPLSLIVTPGQRADCTQFKPVLEKIRVPRPGPGRPRKRPDSLAADKAYSNGPCREYLRRRGIQHTIPEKADSQTARLRKGSGGGRPPGFDEERYK</sequence>
<comment type="caution">
    <text evidence="4">The sequence shown here is derived from an EMBL/GenBank/DDBJ whole genome shotgun (WGS) entry which is preliminary data.</text>
</comment>
<evidence type="ECO:0000259" key="3">
    <source>
        <dbReference type="Pfam" id="PF13340"/>
    </source>
</evidence>
<feature type="non-terminal residue" evidence="4">
    <location>
        <position position="266"/>
    </location>
</feature>
<dbReference type="PANTHER" id="PTHR46637">
    <property type="entry name" value="TIS1421-TRANSPOSASE PROTEIN A"/>
    <property type="match status" value="1"/>
</dbReference>
<evidence type="ECO:0000259" key="2">
    <source>
        <dbReference type="Pfam" id="PF01609"/>
    </source>
</evidence>
<dbReference type="Proteomes" id="UP000477722">
    <property type="component" value="Unassembled WGS sequence"/>
</dbReference>
<dbReference type="InterPro" id="IPR002559">
    <property type="entry name" value="Transposase_11"/>
</dbReference>
<dbReference type="GO" id="GO:0006313">
    <property type="term" value="P:DNA transposition"/>
    <property type="evidence" value="ECO:0007669"/>
    <property type="project" value="InterPro"/>
</dbReference>
<dbReference type="PANTHER" id="PTHR46637:SF1">
    <property type="entry name" value="BLL5188 PROTEIN"/>
    <property type="match status" value="1"/>
</dbReference>
<feature type="region of interest" description="Disordered" evidence="1">
    <location>
        <begin position="105"/>
        <end position="160"/>
    </location>
</feature>
<gene>
    <name evidence="4" type="ORF">G5C65_37880</name>
</gene>
<keyword evidence="5" id="KW-1185">Reference proteome</keyword>
<accession>A0A6G4XBG6</accession>
<dbReference type="InterPro" id="IPR025161">
    <property type="entry name" value="IS402-like_dom"/>
</dbReference>
<dbReference type="Pfam" id="PF01609">
    <property type="entry name" value="DDE_Tnp_1"/>
    <property type="match status" value="1"/>
</dbReference>
<dbReference type="NCBIfam" id="NF033580">
    <property type="entry name" value="transpos_IS5_3"/>
    <property type="match status" value="1"/>
</dbReference>
<evidence type="ECO:0000313" key="4">
    <source>
        <dbReference type="EMBL" id="NGO73991.1"/>
    </source>
</evidence>
<dbReference type="InterPro" id="IPR052909">
    <property type="entry name" value="Transposase_6_like"/>
</dbReference>
<feature type="domain" description="Insertion element IS402-like" evidence="3">
    <location>
        <begin position="6"/>
        <end position="77"/>
    </location>
</feature>
<dbReference type="Pfam" id="PF13340">
    <property type="entry name" value="DUF4096"/>
    <property type="match status" value="1"/>
</dbReference>
<dbReference type="EMBL" id="JAAKZZ010001051">
    <property type="protein sequence ID" value="NGO73991.1"/>
    <property type="molecule type" value="Genomic_DNA"/>
</dbReference>
<dbReference type="AlphaFoldDB" id="A0A6G4XBG6"/>
<feature type="compositionally biased region" description="Gly residues" evidence="1">
    <location>
        <begin position="142"/>
        <end position="156"/>
    </location>
</feature>
<proteinExistence type="predicted"/>